<feature type="transmembrane region" description="Helical" evidence="8">
    <location>
        <begin position="17"/>
        <end position="36"/>
    </location>
</feature>
<comment type="subcellular location">
    <subcellularLocation>
        <location evidence="1">Cell membrane</location>
        <topology evidence="1">Multi-pass membrane protein</topology>
    </subcellularLocation>
</comment>
<evidence type="ECO:0000256" key="4">
    <source>
        <dbReference type="ARBA" id="ARBA00022475"/>
    </source>
</evidence>
<keyword evidence="10" id="KW-1185">Reference proteome</keyword>
<proteinExistence type="inferred from homology"/>
<name>A0A6N6RLP9_9FLAO</name>
<dbReference type="InterPro" id="IPR002549">
    <property type="entry name" value="AI-2E-like"/>
</dbReference>
<keyword evidence="3" id="KW-0813">Transport</keyword>
<dbReference type="Proteomes" id="UP000468650">
    <property type="component" value="Unassembled WGS sequence"/>
</dbReference>
<dbReference type="EMBL" id="WBVO01000001">
    <property type="protein sequence ID" value="KAB2814493.1"/>
    <property type="molecule type" value="Genomic_DNA"/>
</dbReference>
<feature type="transmembrane region" description="Helical" evidence="8">
    <location>
        <begin position="309"/>
        <end position="337"/>
    </location>
</feature>
<sequence length="361" mass="38455">MKNNIDVNERFKSVAEITIRLGFLLLLIAWCLRLLYPFAGVILWGVILAIAAGPLHLNLKKRMGDNSKRASIVIVLVGLFIIVIPSWIFMESLVHGVQQLKASIDAGSLTIPPPTSEVGEWPVVGDKVFGLWSEASENLEGFTSRYIDQIGHFGYTLVEGLASIGGSIISLIISILIAGVLLATPGTRQTSVKFFHKLVGDQGEEFTNIISKTVSSVVKGVIGVAFIQAILVGLGLVIAGVPYAGAWTLVALVLAILQLPVLPVSLLAAFWLYSNMGPVPASLWTVYLLLAGASDNILKPILLGKGASVPMIVIFLGVIGGFLMSGFIGLFTGAIIVSIGYKLFVAWLNGDDDDASTSVQE</sequence>
<dbReference type="PANTHER" id="PTHR21716:SF67">
    <property type="entry name" value="TRANSPORT PROTEIN YDIK-RELATED"/>
    <property type="match status" value="1"/>
</dbReference>
<feature type="transmembrane region" description="Helical" evidence="8">
    <location>
        <begin position="71"/>
        <end position="90"/>
    </location>
</feature>
<evidence type="ECO:0000256" key="3">
    <source>
        <dbReference type="ARBA" id="ARBA00022448"/>
    </source>
</evidence>
<keyword evidence="5 8" id="KW-0812">Transmembrane</keyword>
<evidence type="ECO:0000256" key="1">
    <source>
        <dbReference type="ARBA" id="ARBA00004651"/>
    </source>
</evidence>
<evidence type="ECO:0000256" key="2">
    <source>
        <dbReference type="ARBA" id="ARBA00009773"/>
    </source>
</evidence>
<dbReference type="OrthoDB" id="106838at2"/>
<protein>
    <submittedName>
        <fullName evidence="9">AI-2E family transporter</fullName>
    </submittedName>
</protein>
<evidence type="ECO:0000313" key="10">
    <source>
        <dbReference type="Proteomes" id="UP000468650"/>
    </source>
</evidence>
<gene>
    <name evidence="9" type="ORF">F8C67_01785</name>
</gene>
<evidence type="ECO:0000313" key="9">
    <source>
        <dbReference type="EMBL" id="KAB2814493.1"/>
    </source>
</evidence>
<dbReference type="GO" id="GO:0005886">
    <property type="term" value="C:plasma membrane"/>
    <property type="evidence" value="ECO:0007669"/>
    <property type="project" value="UniProtKB-SubCell"/>
</dbReference>
<feature type="transmembrane region" description="Helical" evidence="8">
    <location>
        <begin position="249"/>
        <end position="272"/>
    </location>
</feature>
<dbReference type="PANTHER" id="PTHR21716">
    <property type="entry name" value="TRANSMEMBRANE PROTEIN"/>
    <property type="match status" value="1"/>
</dbReference>
<reference evidence="9 10" key="1">
    <citation type="submission" date="2019-09" db="EMBL/GenBank/DDBJ databases">
        <title>Genomes of family Cryomorphaceae.</title>
        <authorList>
            <person name="Bowman J.P."/>
        </authorList>
    </citation>
    <scope>NUCLEOTIDE SEQUENCE [LARGE SCALE GENOMIC DNA]</scope>
    <source>
        <strain evidence="9 10">LMG 25704</strain>
    </source>
</reference>
<feature type="transmembrane region" description="Helical" evidence="8">
    <location>
        <begin position="42"/>
        <end position="59"/>
    </location>
</feature>
<evidence type="ECO:0000256" key="7">
    <source>
        <dbReference type="ARBA" id="ARBA00023136"/>
    </source>
</evidence>
<evidence type="ECO:0000256" key="6">
    <source>
        <dbReference type="ARBA" id="ARBA00022989"/>
    </source>
</evidence>
<dbReference type="RefSeq" id="WP_151666073.1">
    <property type="nucleotide sequence ID" value="NZ_WBVO01000001.1"/>
</dbReference>
<dbReference type="Pfam" id="PF01594">
    <property type="entry name" value="AI-2E_transport"/>
    <property type="match status" value="1"/>
</dbReference>
<dbReference type="AlphaFoldDB" id="A0A6N6RLP9"/>
<comment type="caution">
    <text evidence="9">The sequence shown here is derived from an EMBL/GenBank/DDBJ whole genome shotgun (WGS) entry which is preliminary data.</text>
</comment>
<evidence type="ECO:0000256" key="8">
    <source>
        <dbReference type="SAM" id="Phobius"/>
    </source>
</evidence>
<keyword evidence="4" id="KW-1003">Cell membrane</keyword>
<feature type="transmembrane region" description="Helical" evidence="8">
    <location>
        <begin position="221"/>
        <end position="243"/>
    </location>
</feature>
<feature type="transmembrane region" description="Helical" evidence="8">
    <location>
        <begin position="161"/>
        <end position="183"/>
    </location>
</feature>
<keyword evidence="6 8" id="KW-1133">Transmembrane helix</keyword>
<comment type="similarity">
    <text evidence="2">Belongs to the autoinducer-2 exporter (AI-2E) (TC 2.A.86) family.</text>
</comment>
<organism evidence="9 10">
    <name type="scientific">Phaeocystidibacter luteus</name>
    <dbReference type="NCBI Taxonomy" id="911197"/>
    <lineage>
        <taxon>Bacteria</taxon>
        <taxon>Pseudomonadati</taxon>
        <taxon>Bacteroidota</taxon>
        <taxon>Flavobacteriia</taxon>
        <taxon>Flavobacteriales</taxon>
        <taxon>Phaeocystidibacteraceae</taxon>
        <taxon>Phaeocystidibacter</taxon>
    </lineage>
</organism>
<keyword evidence="7 8" id="KW-0472">Membrane</keyword>
<accession>A0A6N6RLP9</accession>
<evidence type="ECO:0000256" key="5">
    <source>
        <dbReference type="ARBA" id="ARBA00022692"/>
    </source>
</evidence>